<dbReference type="AlphaFoldDB" id="A0A9D2B886"/>
<sequence length="486" mass="57264">MMEKGTIFAVSNEFQKGTNSKSMGEIKKYLCYEKDADTDFDYRKTGFAYEVCHERADGKKKCTDCEENCAEKKRYYIKYIDISKLKQEKINLGDKFLRSSPYVYLCCMGKERELADLLKNELIPAYLVPPKYIFDLSLPQSKETLKGTAYPYRGIPWHQVMRECRGSMKQSDFFLLKEKVIFQFLQAIKALHQTPGNLVHRDLKPSNITIEKTGDSYGDNLLVSIIDWDWVCIGASANDPFADIAGGTSGFAHPRSLIRDRSGKLNAIPSKRWDFYSAALTIYYILEDQYHFDEREKDYWKTNSAFHLKEMPKTKENLSISCKDEKKMESCYAQLRNMLQKMMGEDLEYRNQYQDIQEAIDDFEQYLVERCGKGYEKDFYARYLLHNSDNRYCSENLMQIYCRYAKDEKEKNRYYVLAERDVVTVEQNGEKIAALYRVGTETLYGLLLSDQWKWEKSNDIGMKMEYREVLYCEQTEEKLEIMHMFF</sequence>
<dbReference type="EMBL" id="DXEM01000004">
    <property type="protein sequence ID" value="HIX66671.1"/>
    <property type="molecule type" value="Genomic_DNA"/>
</dbReference>
<keyword evidence="2" id="KW-0808">Transferase</keyword>
<dbReference type="InterPro" id="IPR008271">
    <property type="entry name" value="Ser/Thr_kinase_AS"/>
</dbReference>
<name>A0A9D2B886_9FIRM</name>
<evidence type="ECO:0000259" key="1">
    <source>
        <dbReference type="PROSITE" id="PS50011"/>
    </source>
</evidence>
<dbReference type="Gene3D" id="1.10.510.10">
    <property type="entry name" value="Transferase(Phosphotransferase) domain 1"/>
    <property type="match status" value="1"/>
</dbReference>
<feature type="domain" description="Protein kinase" evidence="1">
    <location>
        <begin position="8"/>
        <end position="367"/>
    </location>
</feature>
<dbReference type="Proteomes" id="UP000886721">
    <property type="component" value="Unassembled WGS sequence"/>
</dbReference>
<keyword evidence="2" id="KW-0418">Kinase</keyword>
<organism evidence="2 3">
    <name type="scientific">Candidatus Anaerostipes excrementavium</name>
    <dbReference type="NCBI Taxonomy" id="2838463"/>
    <lineage>
        <taxon>Bacteria</taxon>
        <taxon>Bacillati</taxon>
        <taxon>Bacillota</taxon>
        <taxon>Clostridia</taxon>
        <taxon>Lachnospirales</taxon>
        <taxon>Lachnospiraceae</taxon>
        <taxon>Anaerostipes</taxon>
    </lineage>
</organism>
<evidence type="ECO:0000313" key="2">
    <source>
        <dbReference type="EMBL" id="HIX66671.1"/>
    </source>
</evidence>
<dbReference type="GO" id="GO:0005524">
    <property type="term" value="F:ATP binding"/>
    <property type="evidence" value="ECO:0007669"/>
    <property type="project" value="InterPro"/>
</dbReference>
<dbReference type="PANTHER" id="PTHR44167:SF24">
    <property type="entry name" value="SERINE_THREONINE-PROTEIN KINASE CHK2"/>
    <property type="match status" value="1"/>
</dbReference>
<dbReference type="PANTHER" id="PTHR44167">
    <property type="entry name" value="OVARIAN-SPECIFIC SERINE/THREONINE-PROTEIN KINASE LOK-RELATED"/>
    <property type="match status" value="1"/>
</dbReference>
<dbReference type="PROSITE" id="PS00108">
    <property type="entry name" value="PROTEIN_KINASE_ST"/>
    <property type="match status" value="1"/>
</dbReference>
<dbReference type="SUPFAM" id="SSF56112">
    <property type="entry name" value="Protein kinase-like (PK-like)"/>
    <property type="match status" value="1"/>
</dbReference>
<dbReference type="InterPro" id="IPR000719">
    <property type="entry name" value="Prot_kinase_dom"/>
</dbReference>
<dbReference type="PROSITE" id="PS50011">
    <property type="entry name" value="PROTEIN_KINASE_DOM"/>
    <property type="match status" value="1"/>
</dbReference>
<comment type="caution">
    <text evidence="2">The sequence shown here is derived from an EMBL/GenBank/DDBJ whole genome shotgun (WGS) entry which is preliminary data.</text>
</comment>
<dbReference type="GO" id="GO:0004672">
    <property type="term" value="F:protein kinase activity"/>
    <property type="evidence" value="ECO:0007669"/>
    <property type="project" value="InterPro"/>
</dbReference>
<evidence type="ECO:0000313" key="3">
    <source>
        <dbReference type="Proteomes" id="UP000886721"/>
    </source>
</evidence>
<accession>A0A9D2B886</accession>
<proteinExistence type="predicted"/>
<protein>
    <submittedName>
        <fullName evidence="2">Serine/threonine-protein kinase</fullName>
    </submittedName>
</protein>
<dbReference type="Pfam" id="PF00069">
    <property type="entry name" value="Pkinase"/>
    <property type="match status" value="1"/>
</dbReference>
<gene>
    <name evidence="2" type="ORF">H9735_00945</name>
</gene>
<reference evidence="2" key="2">
    <citation type="submission" date="2021-04" db="EMBL/GenBank/DDBJ databases">
        <authorList>
            <person name="Gilroy R."/>
        </authorList>
    </citation>
    <scope>NUCLEOTIDE SEQUENCE</scope>
    <source>
        <strain evidence="2">CHK191-13928</strain>
    </source>
</reference>
<reference evidence="2" key="1">
    <citation type="journal article" date="2021" name="PeerJ">
        <title>Extensive microbial diversity within the chicken gut microbiome revealed by metagenomics and culture.</title>
        <authorList>
            <person name="Gilroy R."/>
            <person name="Ravi A."/>
            <person name="Getino M."/>
            <person name="Pursley I."/>
            <person name="Horton D.L."/>
            <person name="Alikhan N.F."/>
            <person name="Baker D."/>
            <person name="Gharbi K."/>
            <person name="Hall N."/>
            <person name="Watson M."/>
            <person name="Adriaenssens E.M."/>
            <person name="Foster-Nyarko E."/>
            <person name="Jarju S."/>
            <person name="Secka A."/>
            <person name="Antonio M."/>
            <person name="Oren A."/>
            <person name="Chaudhuri R.R."/>
            <person name="La Ragione R."/>
            <person name="Hildebrand F."/>
            <person name="Pallen M.J."/>
        </authorList>
    </citation>
    <scope>NUCLEOTIDE SEQUENCE</scope>
    <source>
        <strain evidence="2">CHK191-13928</strain>
    </source>
</reference>
<dbReference type="InterPro" id="IPR011009">
    <property type="entry name" value="Kinase-like_dom_sf"/>
</dbReference>